<dbReference type="Gene3D" id="3.40.50.300">
    <property type="entry name" value="P-loop containing nucleotide triphosphate hydrolases"/>
    <property type="match status" value="1"/>
</dbReference>
<feature type="compositionally biased region" description="Gly residues" evidence="1">
    <location>
        <begin position="1"/>
        <end position="11"/>
    </location>
</feature>
<feature type="region of interest" description="Disordered" evidence="1">
    <location>
        <begin position="1"/>
        <end position="32"/>
    </location>
</feature>
<comment type="caution">
    <text evidence="3">The sequence shown here is derived from an EMBL/GenBank/DDBJ whole genome shotgun (WGS) entry which is preliminary data.</text>
</comment>
<dbReference type="InterPro" id="IPR027417">
    <property type="entry name" value="P-loop_NTPase"/>
</dbReference>
<evidence type="ECO:0000259" key="2">
    <source>
        <dbReference type="Pfam" id="PF07728"/>
    </source>
</evidence>
<evidence type="ECO:0000256" key="1">
    <source>
        <dbReference type="SAM" id="MobiDB-lite"/>
    </source>
</evidence>
<dbReference type="Pfam" id="PF07728">
    <property type="entry name" value="AAA_5"/>
    <property type="match status" value="1"/>
</dbReference>
<feature type="domain" description="ATPase dynein-related AAA" evidence="2">
    <location>
        <begin position="71"/>
        <end position="157"/>
    </location>
</feature>
<proteinExistence type="predicted"/>
<sequence>CFEAEGLGGRQDGQEEMNEGCGAIGENPGLTDRGRETMGEREQFPFTAVLGNDTLRLALILAEIDPSIGGVLALGEKGSAKSTVARSFAKLLHAGSRFVELPIGATEEMLSGTIDIESAIREGEKRHIPGLLARADKGILYVDEVNLLPDHLVDALLDSAASGMVRVERDGI</sequence>
<dbReference type="InterPro" id="IPR025943">
    <property type="entry name" value="Sigma_54_int_dom_ATP-bd_2"/>
</dbReference>
<name>T0ZSF6_9ZZZZ</name>
<protein>
    <submittedName>
        <fullName evidence="3">Mg-protoporyphyrin IX chelatase</fullName>
    </submittedName>
</protein>
<dbReference type="PANTHER" id="PTHR32039">
    <property type="entry name" value="MAGNESIUM-CHELATASE SUBUNIT CHLI"/>
    <property type="match status" value="1"/>
</dbReference>
<gene>
    <name evidence="3" type="ORF">B1A_19288</name>
</gene>
<dbReference type="AlphaFoldDB" id="T0ZSF6"/>
<feature type="non-terminal residue" evidence="3">
    <location>
        <position position="172"/>
    </location>
</feature>
<accession>T0ZSF6</accession>
<dbReference type="InterPro" id="IPR011704">
    <property type="entry name" value="ATPase_dyneun-rel_AAA"/>
</dbReference>
<dbReference type="CDD" id="cd00009">
    <property type="entry name" value="AAA"/>
    <property type="match status" value="1"/>
</dbReference>
<dbReference type="SUPFAM" id="SSF52540">
    <property type="entry name" value="P-loop containing nucleoside triphosphate hydrolases"/>
    <property type="match status" value="1"/>
</dbReference>
<dbReference type="InterPro" id="IPR045006">
    <property type="entry name" value="CHLI-like"/>
</dbReference>
<dbReference type="PROSITE" id="PS00676">
    <property type="entry name" value="SIGMA54_INTERACT_2"/>
    <property type="match status" value="1"/>
</dbReference>
<reference evidence="3" key="2">
    <citation type="journal article" date="2014" name="ISME J.">
        <title>Microbial stratification in low pH oxic and suboxic macroscopic growths along an acid mine drainage.</title>
        <authorList>
            <person name="Mendez-Garcia C."/>
            <person name="Mesa V."/>
            <person name="Sprenger R.R."/>
            <person name="Richter M."/>
            <person name="Diez M.S."/>
            <person name="Solano J."/>
            <person name="Bargiela R."/>
            <person name="Golyshina O.V."/>
            <person name="Manteca A."/>
            <person name="Ramos J.L."/>
            <person name="Gallego J.R."/>
            <person name="Llorente I."/>
            <person name="Martins Dos Santos V.A."/>
            <person name="Jensen O.N."/>
            <person name="Pelaez A.I."/>
            <person name="Sanchez J."/>
            <person name="Ferrer M."/>
        </authorList>
    </citation>
    <scope>NUCLEOTIDE SEQUENCE</scope>
</reference>
<dbReference type="EMBL" id="AUZX01014229">
    <property type="protein sequence ID" value="EQD32775.1"/>
    <property type="molecule type" value="Genomic_DNA"/>
</dbReference>
<feature type="non-terminal residue" evidence="3">
    <location>
        <position position="1"/>
    </location>
</feature>
<dbReference type="GO" id="GO:0005524">
    <property type="term" value="F:ATP binding"/>
    <property type="evidence" value="ECO:0007669"/>
    <property type="project" value="InterPro"/>
</dbReference>
<reference evidence="3" key="1">
    <citation type="submission" date="2013-08" db="EMBL/GenBank/DDBJ databases">
        <authorList>
            <person name="Mendez C."/>
            <person name="Richter M."/>
            <person name="Ferrer M."/>
            <person name="Sanchez J."/>
        </authorList>
    </citation>
    <scope>NUCLEOTIDE SEQUENCE</scope>
</reference>
<organism evidence="3">
    <name type="scientific">mine drainage metagenome</name>
    <dbReference type="NCBI Taxonomy" id="410659"/>
    <lineage>
        <taxon>unclassified sequences</taxon>
        <taxon>metagenomes</taxon>
        <taxon>ecological metagenomes</taxon>
    </lineage>
</organism>
<evidence type="ECO:0000313" key="3">
    <source>
        <dbReference type="EMBL" id="EQD32775.1"/>
    </source>
</evidence>
<dbReference type="PANTHER" id="PTHR32039:SF9">
    <property type="entry name" value="MAGNESIUM-CHELATASE SUBUNIT CHLI-2, CHLOROPLASTIC"/>
    <property type="match status" value="1"/>
</dbReference>
<dbReference type="GO" id="GO:0016887">
    <property type="term" value="F:ATP hydrolysis activity"/>
    <property type="evidence" value="ECO:0007669"/>
    <property type="project" value="InterPro"/>
</dbReference>